<dbReference type="STRING" id="1097556.R4X9N8"/>
<feature type="domain" description="Methionyl/Leucyl tRNA synthetase" evidence="12">
    <location>
        <begin position="46"/>
        <end position="406"/>
    </location>
</feature>
<organism evidence="14 15">
    <name type="scientific">Taphrina deformans (strain PYCC 5710 / ATCC 11124 / CBS 356.35 / IMI 108563 / JCM 9778 / NBRC 8474)</name>
    <name type="common">Peach leaf curl fungus</name>
    <name type="synonym">Lalaria deformans</name>
    <dbReference type="NCBI Taxonomy" id="1097556"/>
    <lineage>
        <taxon>Eukaryota</taxon>
        <taxon>Fungi</taxon>
        <taxon>Dikarya</taxon>
        <taxon>Ascomycota</taxon>
        <taxon>Taphrinomycotina</taxon>
        <taxon>Taphrinomycetes</taxon>
        <taxon>Taphrinales</taxon>
        <taxon>Taphrinaceae</taxon>
        <taxon>Taphrina</taxon>
    </lineage>
</organism>
<dbReference type="EC" id="6.1.1.10" evidence="2"/>
<keyword evidence="7 10" id="KW-0030">Aminoacyl-tRNA synthetase</keyword>
<dbReference type="Gene3D" id="3.40.50.620">
    <property type="entry name" value="HUPs"/>
    <property type="match status" value="1"/>
</dbReference>
<keyword evidence="5 10" id="KW-0067">ATP-binding</keyword>
<evidence type="ECO:0000256" key="8">
    <source>
        <dbReference type="ARBA" id="ARBA00047364"/>
    </source>
</evidence>
<dbReference type="SUPFAM" id="SSF47323">
    <property type="entry name" value="Anticodon-binding domain of a subclass of class I aminoacyl-tRNA synthetases"/>
    <property type="match status" value="1"/>
</dbReference>
<evidence type="ECO:0000256" key="1">
    <source>
        <dbReference type="ARBA" id="ARBA00005594"/>
    </source>
</evidence>
<dbReference type="PRINTS" id="PR01041">
    <property type="entry name" value="TRNASYNTHMET"/>
</dbReference>
<evidence type="ECO:0000256" key="3">
    <source>
        <dbReference type="ARBA" id="ARBA00022598"/>
    </source>
</evidence>
<keyword evidence="3 10" id="KW-0436">Ligase</keyword>
<comment type="catalytic activity">
    <reaction evidence="8">
        <text>tRNA(Met) + L-methionine + ATP = L-methionyl-tRNA(Met) + AMP + diphosphate</text>
        <dbReference type="Rhea" id="RHEA:13481"/>
        <dbReference type="Rhea" id="RHEA-COMP:9667"/>
        <dbReference type="Rhea" id="RHEA-COMP:9698"/>
        <dbReference type="ChEBI" id="CHEBI:30616"/>
        <dbReference type="ChEBI" id="CHEBI:33019"/>
        <dbReference type="ChEBI" id="CHEBI:57844"/>
        <dbReference type="ChEBI" id="CHEBI:78442"/>
        <dbReference type="ChEBI" id="CHEBI:78530"/>
        <dbReference type="ChEBI" id="CHEBI:456215"/>
        <dbReference type="EC" id="6.1.1.10"/>
    </reaction>
</comment>
<reference evidence="14 15" key="1">
    <citation type="journal article" date="2013" name="MBio">
        <title>Genome sequencing of the plant pathogen Taphrina deformans, the causal agent of peach leaf curl.</title>
        <authorList>
            <person name="Cisse O.H."/>
            <person name="Almeida J.M.G.C.F."/>
            <person name="Fonseca A."/>
            <person name="Kumar A.A."/>
            <person name="Salojaervi J."/>
            <person name="Overmyer K."/>
            <person name="Hauser P.M."/>
            <person name="Pagni M."/>
        </authorList>
    </citation>
    <scope>NUCLEOTIDE SEQUENCE [LARGE SCALE GENOMIC DNA]</scope>
    <source>
        <strain evidence="15">PYCC 5710 / ATCC 11124 / CBS 356.35 / IMI 108563 / JCM 9778 / NBRC 8474</strain>
    </source>
</reference>
<dbReference type="SUPFAM" id="SSF52374">
    <property type="entry name" value="Nucleotidylyl transferase"/>
    <property type="match status" value="1"/>
</dbReference>
<comment type="similarity">
    <text evidence="1 10">Belongs to the class-I aminoacyl-tRNA synthetase family.</text>
</comment>
<evidence type="ECO:0000313" key="14">
    <source>
        <dbReference type="EMBL" id="CCG82481.1"/>
    </source>
</evidence>
<dbReference type="PANTHER" id="PTHR43326:SF1">
    <property type="entry name" value="METHIONINE--TRNA LIGASE, MITOCHONDRIAL"/>
    <property type="match status" value="1"/>
</dbReference>
<dbReference type="EMBL" id="CAHR02000086">
    <property type="protein sequence ID" value="CCG82481.1"/>
    <property type="molecule type" value="Genomic_DNA"/>
</dbReference>
<dbReference type="OrthoDB" id="24670at2759"/>
<gene>
    <name evidence="14" type="ORF">TAPDE_002494</name>
</gene>
<evidence type="ECO:0000256" key="11">
    <source>
        <dbReference type="SAM" id="MobiDB-lite"/>
    </source>
</evidence>
<dbReference type="Gene3D" id="2.170.220.10">
    <property type="match status" value="1"/>
</dbReference>
<evidence type="ECO:0000259" key="12">
    <source>
        <dbReference type="Pfam" id="PF09334"/>
    </source>
</evidence>
<dbReference type="InterPro" id="IPR041872">
    <property type="entry name" value="Anticodon_Met"/>
</dbReference>
<dbReference type="GO" id="GO:0006431">
    <property type="term" value="P:methionyl-tRNA aminoacylation"/>
    <property type="evidence" value="ECO:0007669"/>
    <property type="project" value="InterPro"/>
</dbReference>
<dbReference type="GO" id="GO:0005524">
    <property type="term" value="F:ATP binding"/>
    <property type="evidence" value="ECO:0007669"/>
    <property type="project" value="UniProtKB-KW"/>
</dbReference>
<comment type="caution">
    <text evidence="14">The sequence shown here is derived from an EMBL/GenBank/DDBJ whole genome shotgun (WGS) entry which is preliminary data.</text>
</comment>
<dbReference type="eggNOG" id="KOG0436">
    <property type="taxonomic scope" value="Eukaryota"/>
</dbReference>
<evidence type="ECO:0000256" key="5">
    <source>
        <dbReference type="ARBA" id="ARBA00022840"/>
    </source>
</evidence>
<evidence type="ECO:0000256" key="10">
    <source>
        <dbReference type="RuleBase" id="RU363039"/>
    </source>
</evidence>
<evidence type="ECO:0000256" key="2">
    <source>
        <dbReference type="ARBA" id="ARBA00012838"/>
    </source>
</evidence>
<dbReference type="Proteomes" id="UP000013776">
    <property type="component" value="Unassembled WGS sequence"/>
</dbReference>
<dbReference type="InterPro" id="IPR015413">
    <property type="entry name" value="Methionyl/Leucyl_tRNA_Synth"/>
</dbReference>
<evidence type="ECO:0000256" key="4">
    <source>
        <dbReference type="ARBA" id="ARBA00022741"/>
    </source>
</evidence>
<dbReference type="GO" id="GO:0004825">
    <property type="term" value="F:methionine-tRNA ligase activity"/>
    <property type="evidence" value="ECO:0007669"/>
    <property type="project" value="UniProtKB-EC"/>
</dbReference>
<dbReference type="InterPro" id="IPR033911">
    <property type="entry name" value="MetRS_core"/>
</dbReference>
<dbReference type="FunFam" id="2.170.220.10:FF:000001">
    <property type="entry name" value="methionine--tRNA ligase, mitochondrial"/>
    <property type="match status" value="1"/>
</dbReference>
<dbReference type="InterPro" id="IPR023457">
    <property type="entry name" value="Met-tRNA_synth_2"/>
</dbReference>
<name>R4X9N8_TAPDE</name>
<sequence length="571" mass="65083">MYKSISRLIVCEHATRSIDPKRSITPTVRTFSHSSSAQTIRKKPFYITTPIFYVNARPHVGHLYTLVLTDVLKRYRIFTGCEAVMLTGTDEHGMKIQSAAHKAKLAPQQFCDEVSEVFRELPSKANVEYDRFIRTTSPEHKDAVRHFWTILMEKGLIYKASHSGWYSVSDETFFPATGISQRLNLKTNQTENFSTETGNTVTWTDEQNYHFRLSAFKDRLLAFYQNNGQFVIPRARFEDVINSVTSELQDLSVSRPSSRLTWGVRVPNDNSQTIYVWLDALINYLTAAGYPNTTDLWPADVQVIGKDILRFHCIYWPAFLMAADIPLPKQIVTHAHWTMDNFKMSKSRGNVADPWMAINRFGVDSVRYYLMRDGRLENDGNYSSEHLIMRHNHELVNGLGNLTSRISSKWFDLKGILTSPPRQDSFDTNTRLVVEAIEDATTVYHESLSENVIHKAVGSVMHMVSAANALMQKEEPWSKSCSEKTRTEVLYTCLEAARIAALFLQPVMPTSMHEMLDRLGVQQDRRLATHARYGADDSYVPSQTRQPHIFSPMDTGAPPGSVPKISKLLLK</sequence>
<dbReference type="InterPro" id="IPR009080">
    <property type="entry name" value="tRNAsynth_Ia_anticodon-bd"/>
</dbReference>
<keyword evidence="15" id="KW-1185">Reference proteome</keyword>
<evidence type="ECO:0000259" key="13">
    <source>
        <dbReference type="Pfam" id="PF19303"/>
    </source>
</evidence>
<proteinExistence type="inferred from homology"/>
<dbReference type="GO" id="GO:0005739">
    <property type="term" value="C:mitochondrion"/>
    <property type="evidence" value="ECO:0007669"/>
    <property type="project" value="UniProtKB-ARBA"/>
</dbReference>
<dbReference type="PANTHER" id="PTHR43326">
    <property type="entry name" value="METHIONYL-TRNA SYNTHETASE"/>
    <property type="match status" value="1"/>
</dbReference>
<keyword evidence="4 10" id="KW-0547">Nucleotide-binding</keyword>
<dbReference type="Gene3D" id="1.10.730.10">
    <property type="entry name" value="Isoleucyl-tRNA Synthetase, Domain 1"/>
    <property type="match status" value="1"/>
</dbReference>
<keyword evidence="6 10" id="KW-0648">Protein biosynthesis</keyword>
<evidence type="ECO:0000256" key="9">
    <source>
        <dbReference type="ARBA" id="ARBA00068817"/>
    </source>
</evidence>
<dbReference type="CDD" id="cd00814">
    <property type="entry name" value="MetRS_core"/>
    <property type="match status" value="1"/>
</dbReference>
<dbReference type="InterPro" id="IPR014758">
    <property type="entry name" value="Met-tRNA_synth"/>
</dbReference>
<feature type="domain" description="Methionyl-tRNA synthetase anticodon-binding" evidence="13">
    <location>
        <begin position="429"/>
        <end position="524"/>
    </location>
</feature>
<dbReference type="AlphaFoldDB" id="R4X9N8"/>
<dbReference type="Pfam" id="PF19303">
    <property type="entry name" value="Anticodon_3"/>
    <property type="match status" value="1"/>
</dbReference>
<evidence type="ECO:0000256" key="7">
    <source>
        <dbReference type="ARBA" id="ARBA00023146"/>
    </source>
</evidence>
<evidence type="ECO:0000256" key="6">
    <source>
        <dbReference type="ARBA" id="ARBA00022917"/>
    </source>
</evidence>
<dbReference type="NCBIfam" id="TIGR00398">
    <property type="entry name" value="metG"/>
    <property type="match status" value="1"/>
</dbReference>
<protein>
    <recommendedName>
        <fullName evidence="9">Probable methionine--tRNA ligase, mitochondrial</fullName>
        <ecNumber evidence="2">6.1.1.10</ecNumber>
    </recommendedName>
</protein>
<dbReference type="InterPro" id="IPR014729">
    <property type="entry name" value="Rossmann-like_a/b/a_fold"/>
</dbReference>
<accession>R4X9N8</accession>
<evidence type="ECO:0000313" key="15">
    <source>
        <dbReference type="Proteomes" id="UP000013776"/>
    </source>
</evidence>
<feature type="region of interest" description="Disordered" evidence="11">
    <location>
        <begin position="533"/>
        <end position="562"/>
    </location>
</feature>
<dbReference type="Pfam" id="PF09334">
    <property type="entry name" value="tRNA-synt_1g"/>
    <property type="match status" value="1"/>
</dbReference>
<dbReference type="VEuPathDB" id="FungiDB:TAPDE_002494"/>